<reference evidence="2 3" key="1">
    <citation type="submission" date="2011-12" db="EMBL/GenBank/DDBJ databases">
        <authorList>
            <person name="Kriszt B."/>
            <person name="Tancsics A."/>
            <person name="Cserhati M."/>
            <person name="Toth A."/>
            <person name="Nagy I."/>
            <person name="Horvath B."/>
            <person name="Tamura T."/>
            <person name="Kukolya J."/>
            <person name="Szoboszlay S."/>
        </authorList>
    </citation>
    <scope>NUCLEOTIDE SEQUENCE [LARGE SCALE GENOMIC DNA]</scope>
    <source>
        <strain evidence="2 3">AK37</strain>
    </source>
</reference>
<feature type="region of interest" description="Disordered" evidence="1">
    <location>
        <begin position="163"/>
        <end position="202"/>
    </location>
</feature>
<organism evidence="2 3">
    <name type="scientific">Rhodococcus pyridinivorans AK37</name>
    <dbReference type="NCBI Taxonomy" id="1114960"/>
    <lineage>
        <taxon>Bacteria</taxon>
        <taxon>Bacillati</taxon>
        <taxon>Actinomycetota</taxon>
        <taxon>Actinomycetes</taxon>
        <taxon>Mycobacteriales</taxon>
        <taxon>Nocardiaceae</taxon>
        <taxon>Rhodococcus</taxon>
    </lineage>
</organism>
<sequence length="387" mass="40413">MWGGGFLFGAAIGLGYERTTTLAFTAAGNNFELAIAASATVTVGSKELQRAPCSSQGLLVGLWRSPREFATASLAVVGFDLQGGVFEAEAFRQQGLCRCEHGCGVRVGFGDQMCRGHFHARGKSPDVQVVGFMDSRKGIKGGVDLGDVDTLRGLLEQYADRVSAEIVGPGQDEESDGDTDERVGVPPAEHDGHHTADKHADRTEHVGQDFEVGPADVDALLGAGAQQEKRNDVHGEADHGNDGDGQAGDFGWGGQSLEGFVENPEGDAEQQECVEQGGEHFGAVQAEGPVRSGAGTLGDGDSGDGHQHAEHVGEHVRGVGEQGQRRGGESDDDLEHKGHQAQGHGDPQPSDVSAGGAGGLGGREAVSVSVAHRFPFSRHRHHIVICA</sequence>
<feature type="region of interest" description="Disordered" evidence="1">
    <location>
        <begin position="315"/>
        <end position="360"/>
    </location>
</feature>
<feature type="compositionally biased region" description="Gly residues" evidence="1">
    <location>
        <begin position="243"/>
        <end position="256"/>
    </location>
</feature>
<comment type="caution">
    <text evidence="2">The sequence shown here is derived from an EMBL/GenBank/DDBJ whole genome shotgun (WGS) entry which is preliminary data.</text>
</comment>
<feature type="region of interest" description="Disordered" evidence="1">
    <location>
        <begin position="289"/>
        <end position="308"/>
    </location>
</feature>
<evidence type="ECO:0000313" key="2">
    <source>
        <dbReference type="EMBL" id="EHK82247.1"/>
    </source>
</evidence>
<feature type="compositionally biased region" description="Basic and acidic residues" evidence="1">
    <location>
        <begin position="180"/>
        <end position="202"/>
    </location>
</feature>
<name>H0JUE9_9NOCA</name>
<gene>
    <name evidence="2" type="ORF">AK37_16615</name>
</gene>
<protein>
    <submittedName>
        <fullName evidence="2">Arsenical-resistance protein</fullName>
    </submittedName>
</protein>
<proteinExistence type="predicted"/>
<dbReference type="EMBL" id="AHBW01000049">
    <property type="protein sequence ID" value="EHK82247.1"/>
    <property type="molecule type" value="Genomic_DNA"/>
</dbReference>
<feature type="compositionally biased region" description="Basic and acidic residues" evidence="1">
    <location>
        <begin position="315"/>
        <end position="338"/>
    </location>
</feature>
<accession>H0JUE9</accession>
<feature type="region of interest" description="Disordered" evidence="1">
    <location>
        <begin position="226"/>
        <end position="274"/>
    </location>
</feature>
<dbReference type="AlphaFoldDB" id="H0JUE9"/>
<feature type="compositionally biased region" description="Basic and acidic residues" evidence="1">
    <location>
        <begin position="227"/>
        <end position="242"/>
    </location>
</feature>
<evidence type="ECO:0000313" key="3">
    <source>
        <dbReference type="Proteomes" id="UP000005064"/>
    </source>
</evidence>
<dbReference type="Proteomes" id="UP000005064">
    <property type="component" value="Unassembled WGS sequence"/>
</dbReference>
<evidence type="ECO:0000256" key="1">
    <source>
        <dbReference type="SAM" id="MobiDB-lite"/>
    </source>
</evidence>